<gene>
    <name evidence="1" type="ORF">PXEA_LOCUS5469</name>
</gene>
<dbReference type="EMBL" id="CAAALY010013578">
    <property type="protein sequence ID" value="VEL12029.1"/>
    <property type="molecule type" value="Genomic_DNA"/>
</dbReference>
<dbReference type="Proteomes" id="UP000784294">
    <property type="component" value="Unassembled WGS sequence"/>
</dbReference>
<keyword evidence="2" id="KW-1185">Reference proteome</keyword>
<dbReference type="AlphaFoldDB" id="A0A3S5B3A7"/>
<organism evidence="1 2">
    <name type="scientific">Protopolystoma xenopodis</name>
    <dbReference type="NCBI Taxonomy" id="117903"/>
    <lineage>
        <taxon>Eukaryota</taxon>
        <taxon>Metazoa</taxon>
        <taxon>Spiralia</taxon>
        <taxon>Lophotrochozoa</taxon>
        <taxon>Platyhelminthes</taxon>
        <taxon>Monogenea</taxon>
        <taxon>Polyopisthocotylea</taxon>
        <taxon>Polystomatidea</taxon>
        <taxon>Polystomatidae</taxon>
        <taxon>Protopolystoma</taxon>
    </lineage>
</organism>
<comment type="caution">
    <text evidence="1">The sequence shown here is derived from an EMBL/GenBank/DDBJ whole genome shotgun (WGS) entry which is preliminary data.</text>
</comment>
<sequence length="87" mass="9917">MSNHILFKVTVEMVGAVSSRDLRRLLRLGRVVMETSKNVLWCCCHVFCQHRTVCSITGVLMRLMMLAVHTSDTDGSMNRPIQHSRNT</sequence>
<reference evidence="1" key="1">
    <citation type="submission" date="2018-11" db="EMBL/GenBank/DDBJ databases">
        <authorList>
            <consortium name="Pathogen Informatics"/>
        </authorList>
    </citation>
    <scope>NUCLEOTIDE SEQUENCE</scope>
</reference>
<evidence type="ECO:0000313" key="1">
    <source>
        <dbReference type="EMBL" id="VEL12029.1"/>
    </source>
</evidence>
<evidence type="ECO:0000313" key="2">
    <source>
        <dbReference type="Proteomes" id="UP000784294"/>
    </source>
</evidence>
<proteinExistence type="predicted"/>
<protein>
    <submittedName>
        <fullName evidence="1">Uncharacterized protein</fullName>
    </submittedName>
</protein>
<name>A0A3S5B3A7_9PLAT</name>
<accession>A0A3S5B3A7</accession>